<comment type="caution">
    <text evidence="3">The sequence shown here is derived from an EMBL/GenBank/DDBJ whole genome shotgun (WGS) entry which is preliminary data.</text>
</comment>
<dbReference type="InterPro" id="IPR042171">
    <property type="entry name" value="Acyl-CoA_hotdog"/>
</dbReference>
<sequence>MTPLASILATATRTATGFTTSVPTDWMQGRTAYGGLSAALALRAALEVEPDLPPLRSAQVAFIGPLAGDITVTATKLRRGRNAAFLQSDVTSDAGLGMRATFVFMAPLASALDHDTAPRATQAPPAPDAELYTGPEDFFTGNFNFHDRRDGLGPAEWLRWARLRDHTGLHPFVELMAIGDALPPAAFKLLEERRTPLSSLNWQINFQTAEPATTDGWWLLHAHADTAHHGYSTQRMAIWNAAGEPIAEAMQGVAIFG</sequence>
<evidence type="ECO:0000313" key="3">
    <source>
        <dbReference type="EMBL" id="MBB4097695.1"/>
    </source>
</evidence>
<dbReference type="SUPFAM" id="SSF54637">
    <property type="entry name" value="Thioesterase/thiol ester dehydrase-isomerase"/>
    <property type="match status" value="2"/>
</dbReference>
<evidence type="ECO:0000259" key="2">
    <source>
        <dbReference type="Pfam" id="PF20789"/>
    </source>
</evidence>
<keyword evidence="4" id="KW-1185">Reference proteome</keyword>
<evidence type="ECO:0000313" key="4">
    <source>
        <dbReference type="Proteomes" id="UP000557392"/>
    </source>
</evidence>
<protein>
    <submittedName>
        <fullName evidence="3">Acyl-CoA thioesterase</fullName>
    </submittedName>
</protein>
<feature type="domain" description="Acyl-CoA thioesterase-like C-terminal" evidence="2">
    <location>
        <begin position="118"/>
        <end position="253"/>
    </location>
</feature>
<dbReference type="Proteomes" id="UP000557392">
    <property type="component" value="Unassembled WGS sequence"/>
</dbReference>
<dbReference type="RefSeq" id="WP_183995542.1">
    <property type="nucleotide sequence ID" value="NZ_JACIEH010000001.1"/>
</dbReference>
<reference evidence="3 4" key="1">
    <citation type="submission" date="2020-08" db="EMBL/GenBank/DDBJ databases">
        <title>Genomic Encyclopedia of Type Strains, Phase IV (KMG-IV): sequencing the most valuable type-strain genomes for metagenomic binning, comparative biology and taxonomic classification.</title>
        <authorList>
            <person name="Goeker M."/>
        </authorList>
    </citation>
    <scope>NUCLEOTIDE SEQUENCE [LARGE SCALE GENOMIC DNA]</scope>
    <source>
        <strain evidence="3 4">DSM 101806</strain>
    </source>
</reference>
<dbReference type="EMBL" id="JACIEH010000001">
    <property type="protein sequence ID" value="MBB4097695.1"/>
    <property type="molecule type" value="Genomic_DNA"/>
</dbReference>
<proteinExistence type="predicted"/>
<dbReference type="InterPro" id="IPR029069">
    <property type="entry name" value="HotDog_dom_sf"/>
</dbReference>
<dbReference type="AlphaFoldDB" id="A0A7W6JQI7"/>
<dbReference type="Gene3D" id="2.40.160.210">
    <property type="entry name" value="Acyl-CoA thioesterase, double hotdog domain"/>
    <property type="match status" value="1"/>
</dbReference>
<gene>
    <name evidence="3" type="ORF">GGR46_001228</name>
</gene>
<dbReference type="Pfam" id="PF20789">
    <property type="entry name" value="4HBT_3C"/>
    <property type="match status" value="1"/>
</dbReference>
<organism evidence="3 4">
    <name type="scientific">Sphingomonas kyeonggiensis</name>
    <dbReference type="NCBI Taxonomy" id="1268553"/>
    <lineage>
        <taxon>Bacteria</taxon>
        <taxon>Pseudomonadati</taxon>
        <taxon>Pseudomonadota</taxon>
        <taxon>Alphaproteobacteria</taxon>
        <taxon>Sphingomonadales</taxon>
        <taxon>Sphingomonadaceae</taxon>
        <taxon>Sphingomonas</taxon>
    </lineage>
</organism>
<dbReference type="Pfam" id="PF13622">
    <property type="entry name" value="4HBT_3"/>
    <property type="match status" value="1"/>
</dbReference>
<name>A0A7W6JQI7_9SPHN</name>
<dbReference type="InterPro" id="IPR049450">
    <property type="entry name" value="ACOT8-like_C"/>
</dbReference>
<dbReference type="InterPro" id="IPR049449">
    <property type="entry name" value="TesB_ACOT8-like_N"/>
</dbReference>
<feature type="domain" description="Acyl-CoA thioesterase-like N-terminal HotDog" evidence="1">
    <location>
        <begin position="23"/>
        <end position="105"/>
    </location>
</feature>
<accession>A0A7W6JQI7</accession>
<evidence type="ECO:0000259" key="1">
    <source>
        <dbReference type="Pfam" id="PF13622"/>
    </source>
</evidence>